<name>A0ACC2RDZ6_9FUNG</name>
<reference evidence="1" key="1">
    <citation type="submission" date="2022-04" db="EMBL/GenBank/DDBJ databases">
        <title>Genome of the entomopathogenic fungus Entomophthora muscae.</title>
        <authorList>
            <person name="Elya C."/>
            <person name="Lovett B.R."/>
            <person name="Lee E."/>
            <person name="Macias A.M."/>
            <person name="Hajek A.E."/>
            <person name="De Bivort B.L."/>
            <person name="Kasson M.T."/>
            <person name="De Fine Licht H.H."/>
            <person name="Stajich J.E."/>
        </authorList>
    </citation>
    <scope>NUCLEOTIDE SEQUENCE</scope>
    <source>
        <strain evidence="1">Berkeley</strain>
    </source>
</reference>
<organism evidence="1 2">
    <name type="scientific">Entomophthora muscae</name>
    <dbReference type="NCBI Taxonomy" id="34485"/>
    <lineage>
        <taxon>Eukaryota</taxon>
        <taxon>Fungi</taxon>
        <taxon>Fungi incertae sedis</taxon>
        <taxon>Zoopagomycota</taxon>
        <taxon>Entomophthoromycotina</taxon>
        <taxon>Entomophthoromycetes</taxon>
        <taxon>Entomophthorales</taxon>
        <taxon>Entomophthoraceae</taxon>
        <taxon>Entomophthora</taxon>
    </lineage>
</organism>
<keyword evidence="2" id="KW-1185">Reference proteome</keyword>
<gene>
    <name evidence="1" type="ORF">DSO57_1036561</name>
</gene>
<dbReference type="Proteomes" id="UP001165960">
    <property type="component" value="Unassembled WGS sequence"/>
</dbReference>
<accession>A0ACC2RDZ6</accession>
<evidence type="ECO:0000313" key="2">
    <source>
        <dbReference type="Proteomes" id="UP001165960"/>
    </source>
</evidence>
<evidence type="ECO:0000313" key="1">
    <source>
        <dbReference type="EMBL" id="KAJ9048290.1"/>
    </source>
</evidence>
<comment type="caution">
    <text evidence="1">The sequence shown here is derived from an EMBL/GenBank/DDBJ whole genome shotgun (WGS) entry which is preliminary data.</text>
</comment>
<proteinExistence type="predicted"/>
<dbReference type="EMBL" id="QTSX02007455">
    <property type="protein sequence ID" value="KAJ9048290.1"/>
    <property type="molecule type" value="Genomic_DNA"/>
</dbReference>
<sequence>MRATCIFLIFGVLTVPGPKDGIEELALAPPPKLVSGNVNLDYLPPIEHNDGDAESMSEAKADSTNQTVSSAADVKTATHFVRFLGWPQAVTSETAHLIVEGTDPAKLPSTTLGTKQGVSSAQILYEKIKQSEAAPLVSVFLMEDQHEVYTLFKDKFDMVGQQCSCYWIDLKDVASKVSSLKASDKYYLRFLDTTNTPSKFDARSGLFTISP</sequence>
<protein>
    <submittedName>
        <fullName evidence="1">Uncharacterized protein</fullName>
    </submittedName>
</protein>